<name>A0ABR2JY36_9EUKA</name>
<organism evidence="2 3">
    <name type="scientific">Tritrichomonas musculus</name>
    <dbReference type="NCBI Taxonomy" id="1915356"/>
    <lineage>
        <taxon>Eukaryota</taxon>
        <taxon>Metamonada</taxon>
        <taxon>Parabasalia</taxon>
        <taxon>Tritrichomonadida</taxon>
        <taxon>Tritrichomonadidae</taxon>
        <taxon>Tritrichomonas</taxon>
    </lineage>
</organism>
<comment type="caution">
    <text evidence="2">The sequence shown here is derived from an EMBL/GenBank/DDBJ whole genome shotgun (WGS) entry which is preliminary data.</text>
</comment>
<evidence type="ECO:0008006" key="4">
    <source>
        <dbReference type="Google" id="ProtNLM"/>
    </source>
</evidence>
<reference evidence="2 3" key="1">
    <citation type="submission" date="2024-04" db="EMBL/GenBank/DDBJ databases">
        <title>Tritrichomonas musculus Genome.</title>
        <authorList>
            <person name="Alves-Ferreira E."/>
            <person name="Grigg M."/>
            <person name="Lorenzi H."/>
            <person name="Galac M."/>
        </authorList>
    </citation>
    <scope>NUCLEOTIDE SEQUENCE [LARGE SCALE GENOMIC DNA]</scope>
    <source>
        <strain evidence="2 3">EAF2021</strain>
    </source>
</reference>
<feature type="region of interest" description="Disordered" evidence="1">
    <location>
        <begin position="1"/>
        <end position="21"/>
    </location>
</feature>
<evidence type="ECO:0000313" key="2">
    <source>
        <dbReference type="EMBL" id="KAK8883774.1"/>
    </source>
</evidence>
<keyword evidence="3" id="KW-1185">Reference proteome</keyword>
<protein>
    <recommendedName>
        <fullName evidence="4">Ubiquitin-like domain-containing protein</fullName>
    </recommendedName>
</protein>
<evidence type="ECO:0000313" key="3">
    <source>
        <dbReference type="Proteomes" id="UP001470230"/>
    </source>
</evidence>
<proteinExistence type="predicted"/>
<gene>
    <name evidence="2" type="ORF">M9Y10_042873</name>
</gene>
<dbReference type="EMBL" id="JAPFFF010000008">
    <property type="protein sequence ID" value="KAK8883774.1"/>
    <property type="molecule type" value="Genomic_DNA"/>
</dbReference>
<dbReference type="Proteomes" id="UP001470230">
    <property type="component" value="Unassembled WGS sequence"/>
</dbReference>
<sequence>MQVDYIVEQSDSPKGSIPKRHIKTDSELPPNIIKVYVYQPYKRIQNIKLNSNSPISILNRIYPTNSIYIYYGQILDVEKTFLYYGISNENKIVFLPFKSNCSLIDKYLKLTSDKESFEQRIDLNIKNNSKNELARLRDIMFNKFELKRKQFRLYLKSRNIQQYNLFYSNDFEEKYFTDCSRNNANDEIILKTDYDKADAPSQEPLPFLW</sequence>
<accession>A0ABR2JY36</accession>
<evidence type="ECO:0000256" key="1">
    <source>
        <dbReference type="SAM" id="MobiDB-lite"/>
    </source>
</evidence>